<sequence>MTVVAFAAPLASVVGVLPLVIQFGGAGAPIAFAVAMGLLLLFSVGYTAMSRYLPNPGAFYAYITAGLGQPLGLAASFTAILGYLMIGLGITIFFGIIAGDLVANTLGGPALSWWIYSLALVVAVGILGYLRIDLSAKVLSIVMALEIGIVLIFDLLVVKQGGPEGLSTASFHWGALDSSVVGICVLFAVITFLGFEATAVFREESREPRKTIPQATYLGVCFIGIFYVITTWLLISAYGVTQAQAVATSDPTGMFANAMINSAGNWAGGVLSVLVVSSAFAAVLSCQNIIARYCHSLGVDEALPKVLGQVHPKHGSPYVASAMLSVVLVIGVLAFSASDPNITYAWLAGAGGFPLLFLMFLTSISILVFFAKKKREITDVSAWQTLVAPTLATVGLGAAVYLAASNFVDLTGGDVTTAMVLQIVIWSLFVLGVLLALYYRSRHPNIYARIGRQQLS</sequence>
<evidence type="ECO:0000256" key="1">
    <source>
        <dbReference type="ARBA" id="ARBA00004651"/>
    </source>
</evidence>
<dbReference type="EMBL" id="JBHUEQ010000008">
    <property type="protein sequence ID" value="MFD1745069.1"/>
    <property type="molecule type" value="Genomic_DNA"/>
</dbReference>
<feature type="transmembrane region" description="Helical" evidence="6">
    <location>
        <begin position="111"/>
        <end position="131"/>
    </location>
</feature>
<dbReference type="Gene3D" id="1.20.1740.10">
    <property type="entry name" value="Amino acid/polyamine transporter I"/>
    <property type="match status" value="1"/>
</dbReference>
<accession>A0ABW4M1C8</accession>
<feature type="transmembrane region" description="Helical" evidence="6">
    <location>
        <begin position="170"/>
        <end position="195"/>
    </location>
</feature>
<keyword evidence="4 6" id="KW-1133">Transmembrane helix</keyword>
<dbReference type="Pfam" id="PF13520">
    <property type="entry name" value="AA_permease_2"/>
    <property type="match status" value="1"/>
</dbReference>
<keyword evidence="2" id="KW-1003">Cell membrane</keyword>
<keyword evidence="5 6" id="KW-0472">Membrane</keyword>
<feature type="transmembrane region" description="Helical" evidence="6">
    <location>
        <begin position="318"/>
        <end position="338"/>
    </location>
</feature>
<dbReference type="PANTHER" id="PTHR42770">
    <property type="entry name" value="AMINO ACID TRANSPORTER-RELATED"/>
    <property type="match status" value="1"/>
</dbReference>
<dbReference type="PIRSF" id="PIRSF006060">
    <property type="entry name" value="AA_transporter"/>
    <property type="match status" value="1"/>
</dbReference>
<keyword evidence="8" id="KW-1185">Reference proteome</keyword>
<dbReference type="PANTHER" id="PTHR42770:SF16">
    <property type="entry name" value="AMINO ACID PERMEASE"/>
    <property type="match status" value="1"/>
</dbReference>
<evidence type="ECO:0000256" key="5">
    <source>
        <dbReference type="ARBA" id="ARBA00023136"/>
    </source>
</evidence>
<evidence type="ECO:0000256" key="2">
    <source>
        <dbReference type="ARBA" id="ARBA00022475"/>
    </source>
</evidence>
<evidence type="ECO:0000313" key="8">
    <source>
        <dbReference type="Proteomes" id="UP001597322"/>
    </source>
</evidence>
<evidence type="ECO:0000256" key="4">
    <source>
        <dbReference type="ARBA" id="ARBA00022989"/>
    </source>
</evidence>
<feature type="transmembrane region" description="Helical" evidence="6">
    <location>
        <begin position="215"/>
        <end position="235"/>
    </location>
</feature>
<feature type="transmembrane region" description="Helical" evidence="6">
    <location>
        <begin position="416"/>
        <end position="439"/>
    </location>
</feature>
<feature type="transmembrane region" description="Helical" evidence="6">
    <location>
        <begin position="28"/>
        <end position="49"/>
    </location>
</feature>
<feature type="transmembrane region" description="Helical" evidence="6">
    <location>
        <begin position="344"/>
        <end position="370"/>
    </location>
</feature>
<proteinExistence type="predicted"/>
<organism evidence="7 8">
    <name type="scientific">Rhizobium helianthi</name>
    <dbReference type="NCBI Taxonomy" id="1132695"/>
    <lineage>
        <taxon>Bacteria</taxon>
        <taxon>Pseudomonadati</taxon>
        <taxon>Pseudomonadota</taxon>
        <taxon>Alphaproteobacteria</taxon>
        <taxon>Hyphomicrobiales</taxon>
        <taxon>Rhizobiaceae</taxon>
        <taxon>Rhizobium/Agrobacterium group</taxon>
        <taxon>Rhizobium</taxon>
    </lineage>
</organism>
<dbReference type="InterPro" id="IPR050367">
    <property type="entry name" value="APC_superfamily"/>
</dbReference>
<feature type="transmembrane region" description="Helical" evidence="6">
    <location>
        <begin position="382"/>
        <end position="404"/>
    </location>
</feature>
<evidence type="ECO:0000256" key="3">
    <source>
        <dbReference type="ARBA" id="ARBA00022692"/>
    </source>
</evidence>
<dbReference type="Proteomes" id="UP001597322">
    <property type="component" value="Unassembled WGS sequence"/>
</dbReference>
<name>A0ABW4M1C8_9HYPH</name>
<gene>
    <name evidence="7" type="ORF">ACFSE1_06315</name>
</gene>
<comment type="caution">
    <text evidence="7">The sequence shown here is derived from an EMBL/GenBank/DDBJ whole genome shotgun (WGS) entry which is preliminary data.</text>
</comment>
<evidence type="ECO:0000313" key="7">
    <source>
        <dbReference type="EMBL" id="MFD1745069.1"/>
    </source>
</evidence>
<dbReference type="RefSeq" id="WP_377398039.1">
    <property type="nucleotide sequence ID" value="NZ_JBHUEQ010000008.1"/>
</dbReference>
<feature type="transmembrane region" description="Helical" evidence="6">
    <location>
        <begin position="70"/>
        <end position="99"/>
    </location>
</feature>
<feature type="transmembrane region" description="Helical" evidence="6">
    <location>
        <begin position="266"/>
        <end position="286"/>
    </location>
</feature>
<dbReference type="InterPro" id="IPR002293">
    <property type="entry name" value="AA/rel_permease1"/>
</dbReference>
<evidence type="ECO:0000256" key="6">
    <source>
        <dbReference type="SAM" id="Phobius"/>
    </source>
</evidence>
<protein>
    <submittedName>
        <fullName evidence="7">APC family permease</fullName>
    </submittedName>
</protein>
<comment type="subcellular location">
    <subcellularLocation>
        <location evidence="1">Cell membrane</location>
        <topology evidence="1">Multi-pass membrane protein</topology>
    </subcellularLocation>
</comment>
<feature type="transmembrane region" description="Helical" evidence="6">
    <location>
        <begin position="138"/>
        <end position="158"/>
    </location>
</feature>
<reference evidence="8" key="1">
    <citation type="journal article" date="2019" name="Int. J. Syst. Evol. Microbiol.">
        <title>The Global Catalogue of Microorganisms (GCM) 10K type strain sequencing project: providing services to taxonomists for standard genome sequencing and annotation.</title>
        <authorList>
            <consortium name="The Broad Institute Genomics Platform"/>
            <consortium name="The Broad Institute Genome Sequencing Center for Infectious Disease"/>
            <person name="Wu L."/>
            <person name="Ma J."/>
        </authorList>
    </citation>
    <scope>NUCLEOTIDE SEQUENCE [LARGE SCALE GENOMIC DNA]</scope>
    <source>
        <strain evidence="8">CG52</strain>
    </source>
</reference>
<keyword evidence="3 6" id="KW-0812">Transmembrane</keyword>